<feature type="region of interest" description="Disordered" evidence="1">
    <location>
        <begin position="824"/>
        <end position="878"/>
    </location>
</feature>
<organism evidence="3 4">
    <name type="scientific">Botryosphaeria dothidea</name>
    <dbReference type="NCBI Taxonomy" id="55169"/>
    <lineage>
        <taxon>Eukaryota</taxon>
        <taxon>Fungi</taxon>
        <taxon>Dikarya</taxon>
        <taxon>Ascomycota</taxon>
        <taxon>Pezizomycotina</taxon>
        <taxon>Dothideomycetes</taxon>
        <taxon>Dothideomycetes incertae sedis</taxon>
        <taxon>Botryosphaeriales</taxon>
        <taxon>Botryosphaeriaceae</taxon>
        <taxon>Botryosphaeria</taxon>
    </lineage>
</organism>
<evidence type="ECO:0000313" key="4">
    <source>
        <dbReference type="Proteomes" id="UP000572817"/>
    </source>
</evidence>
<feature type="transmembrane region" description="Helical" evidence="2">
    <location>
        <begin position="720"/>
        <end position="739"/>
    </location>
</feature>
<feature type="transmembrane region" description="Helical" evidence="2">
    <location>
        <begin position="90"/>
        <end position="108"/>
    </location>
</feature>
<evidence type="ECO:0000256" key="1">
    <source>
        <dbReference type="SAM" id="MobiDB-lite"/>
    </source>
</evidence>
<sequence length="878" mass="97697">MEYFDSEDQTNRYDIHTGFWTNWSHGPVSGATITITRQRGTIVIAILALFISIVGTHFWNIICFCLHYGLSTSKPQDALYHQRQATLRNSATGASGLWGLLMVLSAWKQSGNNARSCQRILPLVCVALCHVVAFGVAGAFSSKIATAAGNEVLIRSSKCGILQEEKDPDVSELTAYLNSYEARLMASYATFAQQCYRNTSDTGDCRTFVKRNLHTEITRNVTCPFSDNICLSVDSNIRFDTGNLDSNDDFGLNTPMEERVQLQRVTACAPISTEGHRRRGKLYNSNISYIQYEYGEPANFWDGTNYTYRYPEITLEWELPTANTDYTLGGMDATILNGTMNNTNTDFVPIPALQQPDADLHLIFLSANSIIFAQEVNDLWYSAHRNVSQFYYSDIGEVEGTMDAIVQDDAASVLACTVKERYCNPNLPKETRCAPFGGEHESTALAENLWSDPKQAETFHWVDAIIKSYRPSMQNVVYALGSSALLSRQSLLEGFQGALPDNQWQLEAENWHATSMAAMQGIMKEVAAGPSDRTVDKWLAKPNSTQEHHLCNSQKIINREYFNFSVLGLAITLSVGGSIIFLSYAMEPLFACVQRHRQEFGNVYARLEWSTNGTLQLLRLAHEERGMGEWDRCNAEVPVTRHGEKLAVLDIDDTEHPRLMAKECGEVEDMKYSVLVHEAEVSTPSESSAYVLGTGLTVLVAYVLWGGLGDGLRLRFVLVLLRWVSVVMPVSVFIMAAGMPKVEELENKSYPQVEAVEMRGQGEGEEREELLPRYRVEGEDVGDDAFPSPSSSQPPLPPPKLNPHPPPEHERLAYAAGFEDGWCAYRERGPGENSKREEAAAANDAVAPNSDHVDSTPPPYLDVKDELGEGDKLLQGDQ</sequence>
<feature type="compositionally biased region" description="Pro residues" evidence="1">
    <location>
        <begin position="792"/>
        <end position="805"/>
    </location>
</feature>
<evidence type="ECO:0000313" key="3">
    <source>
        <dbReference type="EMBL" id="KAF4302067.1"/>
    </source>
</evidence>
<evidence type="ECO:0000256" key="2">
    <source>
        <dbReference type="SAM" id="Phobius"/>
    </source>
</evidence>
<name>A0A8H4N3T9_9PEZI</name>
<feature type="compositionally biased region" description="Basic and acidic residues" evidence="1">
    <location>
        <begin position="825"/>
        <end position="839"/>
    </location>
</feature>
<gene>
    <name evidence="3" type="ORF">GTA08_BOTSDO09579</name>
</gene>
<feature type="transmembrane region" description="Helical" evidence="2">
    <location>
        <begin position="42"/>
        <end position="70"/>
    </location>
</feature>
<feature type="region of interest" description="Disordered" evidence="1">
    <location>
        <begin position="779"/>
        <end position="811"/>
    </location>
</feature>
<dbReference type="Proteomes" id="UP000572817">
    <property type="component" value="Unassembled WGS sequence"/>
</dbReference>
<accession>A0A8H4N3T9</accession>
<keyword evidence="4" id="KW-1185">Reference proteome</keyword>
<dbReference type="AlphaFoldDB" id="A0A8H4N3T9"/>
<evidence type="ECO:0008006" key="5">
    <source>
        <dbReference type="Google" id="ProtNLM"/>
    </source>
</evidence>
<protein>
    <recommendedName>
        <fullName evidence="5">Cytochrome p450 protein</fullName>
    </recommendedName>
</protein>
<feature type="transmembrane region" description="Helical" evidence="2">
    <location>
        <begin position="561"/>
        <end position="585"/>
    </location>
</feature>
<reference evidence="3" key="1">
    <citation type="submission" date="2020-04" db="EMBL/GenBank/DDBJ databases">
        <title>Genome Assembly and Annotation of Botryosphaeria dothidea sdau 11-99, a Latent Pathogen of Apple Fruit Ring Rot in China.</title>
        <authorList>
            <person name="Yu C."/>
            <person name="Diao Y."/>
            <person name="Lu Q."/>
            <person name="Zhao J."/>
            <person name="Cui S."/>
            <person name="Peng C."/>
            <person name="He B."/>
            <person name="Liu H."/>
        </authorList>
    </citation>
    <scope>NUCLEOTIDE SEQUENCE [LARGE SCALE GENOMIC DNA]</scope>
    <source>
        <strain evidence="3">Sdau11-99</strain>
    </source>
</reference>
<dbReference type="OrthoDB" id="3540210at2759"/>
<feature type="compositionally biased region" description="Basic and acidic residues" evidence="1">
    <location>
        <begin position="862"/>
        <end position="878"/>
    </location>
</feature>
<keyword evidence="2" id="KW-1133">Transmembrane helix</keyword>
<comment type="caution">
    <text evidence="3">The sequence shown here is derived from an EMBL/GenBank/DDBJ whole genome shotgun (WGS) entry which is preliminary data.</text>
</comment>
<dbReference type="EMBL" id="WWBZ02000073">
    <property type="protein sequence ID" value="KAF4302067.1"/>
    <property type="molecule type" value="Genomic_DNA"/>
</dbReference>
<feature type="transmembrane region" description="Helical" evidence="2">
    <location>
        <begin position="689"/>
        <end position="708"/>
    </location>
</feature>
<keyword evidence="2" id="KW-0472">Membrane</keyword>
<proteinExistence type="predicted"/>
<keyword evidence="2" id="KW-0812">Transmembrane</keyword>
<feature type="transmembrane region" description="Helical" evidence="2">
    <location>
        <begin position="120"/>
        <end position="140"/>
    </location>
</feature>